<keyword evidence="4" id="KW-0472">Membrane</keyword>
<evidence type="ECO:0000313" key="7">
    <source>
        <dbReference type="Proteomes" id="UP000605970"/>
    </source>
</evidence>
<evidence type="ECO:0000256" key="4">
    <source>
        <dbReference type="ARBA" id="ARBA00023136"/>
    </source>
</evidence>
<evidence type="ECO:0000313" key="6">
    <source>
        <dbReference type="EMBL" id="KAF7633658.1"/>
    </source>
</evidence>
<sequence>MFLYKLILSYDYRFLEAELATNYHPQNWYCFAIDSKSNENFYKKMKSLANCFKNIIIPKKRFSVGSDGHNMGKALISCLKELSKKERNWEYVFTLQNNDIQLKTNEEIVQMLKWLGGANDVEFEFKHKETLYMLDKLHEQFNWTFKGLNLFKEVIISF</sequence>
<accession>A0A8S9ZK33</accession>
<keyword evidence="5" id="KW-0325">Glycoprotein</keyword>
<dbReference type="PANTHER" id="PTHR46671">
    <property type="entry name" value="PROTEIN CBG11221"/>
    <property type="match status" value="1"/>
</dbReference>
<evidence type="ECO:0000256" key="5">
    <source>
        <dbReference type="ARBA" id="ARBA00023180"/>
    </source>
</evidence>
<dbReference type="GO" id="GO:0016020">
    <property type="term" value="C:membrane"/>
    <property type="evidence" value="ECO:0007669"/>
    <property type="project" value="UniProtKB-SubCell"/>
</dbReference>
<evidence type="ECO:0000256" key="3">
    <source>
        <dbReference type="ARBA" id="ARBA00022679"/>
    </source>
</evidence>
<dbReference type="Proteomes" id="UP000605970">
    <property type="component" value="Unassembled WGS sequence"/>
</dbReference>
<name>A0A8S9ZK33_9BILA</name>
<gene>
    <name evidence="6" type="ORF">Mgra_00006966</name>
</gene>
<dbReference type="OrthoDB" id="2019572at2759"/>
<organism evidence="6 7">
    <name type="scientific">Meloidogyne graminicola</name>
    <dbReference type="NCBI Taxonomy" id="189291"/>
    <lineage>
        <taxon>Eukaryota</taxon>
        <taxon>Metazoa</taxon>
        <taxon>Ecdysozoa</taxon>
        <taxon>Nematoda</taxon>
        <taxon>Chromadorea</taxon>
        <taxon>Rhabditida</taxon>
        <taxon>Tylenchina</taxon>
        <taxon>Tylenchomorpha</taxon>
        <taxon>Tylenchoidea</taxon>
        <taxon>Meloidogynidae</taxon>
        <taxon>Meloidogyninae</taxon>
        <taxon>Meloidogyne</taxon>
    </lineage>
</organism>
<reference evidence="6" key="1">
    <citation type="journal article" date="2020" name="Ecol. Evol.">
        <title>Genome structure and content of the rice root-knot nematode (Meloidogyne graminicola).</title>
        <authorList>
            <person name="Phan N.T."/>
            <person name="Danchin E.G.J."/>
            <person name="Klopp C."/>
            <person name="Perfus-Barbeoch L."/>
            <person name="Kozlowski D.K."/>
            <person name="Koutsovoulos G.D."/>
            <person name="Lopez-Roques C."/>
            <person name="Bouchez O."/>
            <person name="Zahm M."/>
            <person name="Besnard G."/>
            <person name="Bellafiore S."/>
        </authorList>
    </citation>
    <scope>NUCLEOTIDE SEQUENCE</scope>
    <source>
        <strain evidence="6">VN-18</strain>
    </source>
</reference>
<dbReference type="AlphaFoldDB" id="A0A8S9ZK33"/>
<proteinExistence type="predicted"/>
<keyword evidence="2" id="KW-0328">Glycosyltransferase</keyword>
<evidence type="ECO:0000256" key="1">
    <source>
        <dbReference type="ARBA" id="ARBA00004606"/>
    </source>
</evidence>
<keyword evidence="7" id="KW-1185">Reference proteome</keyword>
<dbReference type="PANTHER" id="PTHR46671:SF7">
    <property type="entry name" value="CORE-2_I-BRANCHING ENZYME"/>
    <property type="match status" value="1"/>
</dbReference>
<protein>
    <submittedName>
        <fullName evidence="6">Uncharacterized protein</fullName>
    </submittedName>
</protein>
<dbReference type="GO" id="GO:0016757">
    <property type="term" value="F:glycosyltransferase activity"/>
    <property type="evidence" value="ECO:0007669"/>
    <property type="project" value="UniProtKB-KW"/>
</dbReference>
<comment type="caution">
    <text evidence="6">The sequence shown here is derived from an EMBL/GenBank/DDBJ whole genome shotgun (WGS) entry which is preliminary data.</text>
</comment>
<dbReference type="InterPro" id="IPR003406">
    <property type="entry name" value="Glyco_trans_14"/>
</dbReference>
<evidence type="ECO:0000256" key="2">
    <source>
        <dbReference type="ARBA" id="ARBA00022676"/>
    </source>
</evidence>
<dbReference type="Pfam" id="PF02485">
    <property type="entry name" value="Branch"/>
    <property type="match status" value="1"/>
</dbReference>
<comment type="subcellular location">
    <subcellularLocation>
        <location evidence="1">Membrane</location>
        <topology evidence="1">Single-pass type II membrane protein</topology>
    </subcellularLocation>
</comment>
<dbReference type="EMBL" id="JABEBT010000072">
    <property type="protein sequence ID" value="KAF7633658.1"/>
    <property type="molecule type" value="Genomic_DNA"/>
</dbReference>
<keyword evidence="3" id="KW-0808">Transferase</keyword>